<dbReference type="Gene3D" id="3.40.50.80">
    <property type="entry name" value="Nucleotide-binding domain of ferredoxin-NADP reductase (FNR) module"/>
    <property type="match status" value="1"/>
</dbReference>
<organism evidence="13 14">
    <name type="scientific">Stachybotrys elegans</name>
    <dbReference type="NCBI Taxonomy" id="80388"/>
    <lineage>
        <taxon>Eukaryota</taxon>
        <taxon>Fungi</taxon>
        <taxon>Dikarya</taxon>
        <taxon>Ascomycota</taxon>
        <taxon>Pezizomycotina</taxon>
        <taxon>Sordariomycetes</taxon>
        <taxon>Hypocreomycetidae</taxon>
        <taxon>Hypocreales</taxon>
        <taxon>Stachybotryaceae</taxon>
        <taxon>Stachybotrys</taxon>
    </lineage>
</organism>
<evidence type="ECO:0000256" key="9">
    <source>
        <dbReference type="SAM" id="Phobius"/>
    </source>
</evidence>
<dbReference type="GO" id="GO:0015677">
    <property type="term" value="P:copper ion import"/>
    <property type="evidence" value="ECO:0007669"/>
    <property type="project" value="TreeGrafter"/>
</dbReference>
<dbReference type="SUPFAM" id="SSF52343">
    <property type="entry name" value="Ferredoxin reductase-like, C-terminal NADP-linked domain"/>
    <property type="match status" value="1"/>
</dbReference>
<feature type="transmembrane region" description="Helical" evidence="9">
    <location>
        <begin position="179"/>
        <end position="200"/>
    </location>
</feature>
<accession>A0A8K0SSG9</accession>
<evidence type="ECO:0000256" key="1">
    <source>
        <dbReference type="ARBA" id="ARBA00004141"/>
    </source>
</evidence>
<feature type="transmembrane region" description="Helical" evidence="9">
    <location>
        <begin position="260"/>
        <end position="282"/>
    </location>
</feature>
<keyword evidence="14" id="KW-1185">Reference proteome</keyword>
<feature type="transmembrane region" description="Helical" evidence="9">
    <location>
        <begin position="56"/>
        <end position="75"/>
    </location>
</feature>
<proteinExistence type="predicted"/>
<dbReference type="AlphaFoldDB" id="A0A8K0SSG9"/>
<feature type="domain" description="FAD-binding 8" evidence="11">
    <location>
        <begin position="365"/>
        <end position="457"/>
    </location>
</feature>
<evidence type="ECO:0000256" key="7">
    <source>
        <dbReference type="ARBA" id="ARBA00023065"/>
    </source>
</evidence>
<evidence type="ECO:0000259" key="12">
    <source>
        <dbReference type="Pfam" id="PF08030"/>
    </source>
</evidence>
<feature type="transmembrane region" description="Helical" evidence="9">
    <location>
        <begin position="294"/>
        <end position="310"/>
    </location>
</feature>
<evidence type="ECO:0000256" key="3">
    <source>
        <dbReference type="ARBA" id="ARBA00022692"/>
    </source>
</evidence>
<dbReference type="GO" id="GO:0005886">
    <property type="term" value="C:plasma membrane"/>
    <property type="evidence" value="ECO:0007669"/>
    <property type="project" value="TreeGrafter"/>
</dbReference>
<dbReference type="Pfam" id="PF08030">
    <property type="entry name" value="NAD_binding_6"/>
    <property type="match status" value="1"/>
</dbReference>
<evidence type="ECO:0000256" key="8">
    <source>
        <dbReference type="ARBA" id="ARBA00023136"/>
    </source>
</evidence>
<name>A0A8K0SSG9_9HYPO</name>
<dbReference type="SFLD" id="SFLDS00052">
    <property type="entry name" value="Ferric_Reductase_Domain"/>
    <property type="match status" value="1"/>
</dbReference>
<reference evidence="13" key="1">
    <citation type="journal article" date="2021" name="Nat. Commun.">
        <title>Genetic determinants of endophytism in the Arabidopsis root mycobiome.</title>
        <authorList>
            <person name="Mesny F."/>
            <person name="Miyauchi S."/>
            <person name="Thiergart T."/>
            <person name="Pickel B."/>
            <person name="Atanasova L."/>
            <person name="Karlsson M."/>
            <person name="Huettel B."/>
            <person name="Barry K.W."/>
            <person name="Haridas S."/>
            <person name="Chen C."/>
            <person name="Bauer D."/>
            <person name="Andreopoulos W."/>
            <person name="Pangilinan J."/>
            <person name="LaButti K."/>
            <person name="Riley R."/>
            <person name="Lipzen A."/>
            <person name="Clum A."/>
            <person name="Drula E."/>
            <person name="Henrissat B."/>
            <person name="Kohler A."/>
            <person name="Grigoriev I.V."/>
            <person name="Martin F.M."/>
            <person name="Hacquard S."/>
        </authorList>
    </citation>
    <scope>NUCLEOTIDE SEQUENCE</scope>
    <source>
        <strain evidence="13">MPI-CAGE-CH-0235</strain>
    </source>
</reference>
<keyword evidence="6" id="KW-0560">Oxidoreductase</keyword>
<keyword evidence="7" id="KW-0406">Ion transport</keyword>
<evidence type="ECO:0000313" key="13">
    <source>
        <dbReference type="EMBL" id="KAH7319622.1"/>
    </source>
</evidence>
<feature type="domain" description="Ferric reductase NAD binding" evidence="12">
    <location>
        <begin position="467"/>
        <end position="623"/>
    </location>
</feature>
<gene>
    <name evidence="13" type="ORF">B0I35DRAFT_477958</name>
</gene>
<dbReference type="InterPro" id="IPR013112">
    <property type="entry name" value="FAD-bd_8"/>
</dbReference>
<keyword evidence="4" id="KW-0249">Electron transport</keyword>
<dbReference type="OrthoDB" id="167398at2759"/>
<evidence type="ECO:0000256" key="6">
    <source>
        <dbReference type="ARBA" id="ARBA00023002"/>
    </source>
</evidence>
<dbReference type="InterPro" id="IPR051410">
    <property type="entry name" value="Ferric/Cupric_Reductase"/>
</dbReference>
<dbReference type="Proteomes" id="UP000813444">
    <property type="component" value="Unassembled WGS sequence"/>
</dbReference>
<dbReference type="PANTHER" id="PTHR32361:SF3">
    <property type="entry name" value="REDUCTASE, PUTATIVE (AFU_ORTHOLOGUE AFUA_6G13750)-RELATED"/>
    <property type="match status" value="1"/>
</dbReference>
<dbReference type="InterPro" id="IPR039261">
    <property type="entry name" value="FNR_nucleotide-bd"/>
</dbReference>
<evidence type="ECO:0000259" key="10">
    <source>
        <dbReference type="Pfam" id="PF01794"/>
    </source>
</evidence>
<evidence type="ECO:0000256" key="2">
    <source>
        <dbReference type="ARBA" id="ARBA00022448"/>
    </source>
</evidence>
<comment type="caution">
    <text evidence="13">The sequence shown here is derived from an EMBL/GenBank/DDBJ whole genome shotgun (WGS) entry which is preliminary data.</text>
</comment>
<evidence type="ECO:0000256" key="5">
    <source>
        <dbReference type="ARBA" id="ARBA00022989"/>
    </source>
</evidence>
<keyword evidence="8 9" id="KW-0472">Membrane</keyword>
<evidence type="ECO:0000256" key="4">
    <source>
        <dbReference type="ARBA" id="ARBA00022982"/>
    </source>
</evidence>
<dbReference type="Pfam" id="PF01794">
    <property type="entry name" value="Ferric_reduct"/>
    <property type="match status" value="1"/>
</dbReference>
<comment type="subcellular location">
    <subcellularLocation>
        <location evidence="1">Membrane</location>
        <topology evidence="1">Multi-pass membrane protein</topology>
    </subcellularLocation>
</comment>
<dbReference type="CDD" id="cd06186">
    <property type="entry name" value="NOX_Duox_like_FAD_NADP"/>
    <property type="match status" value="1"/>
</dbReference>
<evidence type="ECO:0000259" key="11">
    <source>
        <dbReference type="Pfam" id="PF08022"/>
    </source>
</evidence>
<dbReference type="GO" id="GO:0006826">
    <property type="term" value="P:iron ion transport"/>
    <property type="evidence" value="ECO:0007669"/>
    <property type="project" value="TreeGrafter"/>
</dbReference>
<sequence>MEEAGFRLAARHSMDMSDAAIIETHFGYSERALPCARDPLTCEYLDLVYWGHDNSMVFSGILWAIIAGVLLSWAFGRKIFASRRSDELLAQDGEKAMGEPHRGEGRIKRTVASFVSSELLPDAPRSIFGRTTRFQVAILAILVAYLTIASFAGLIYNHWIVAVPDMEGVYTIRSTLGPWSNRVGVLAYALTPLSIMLASRESILSLLTGVPYQSFNFLHRWLGYIIVVQGVLHTIGWIVIETRLYAPQPAAALQLVTERYMIWGIVATLLLLLLFVLSLPFVIRRTGYEFFRKAHYVLAMVYIGACYAHWDKLSCFMYPSLIIWFLDRVLRLIRSALVHHQFVSEGSLGFKAIDAAMTYFPDSDNGDVVRLDFNHSQDPWKIGQHFYLCFTKCSIWQSHPFTPLSLPVVRNGLVKHSYILRAKSGETKKLAALASAQLAENAGATTPLILSGSYGESIAEHLTQDVNVLCVAGGTGITYVLPVLLWLVSQPVSENRKIQLVWAIRKNSDTAWVQQELEALHQASQIHGVNVQIFVTREKSQTSSASHVEEDSKAVLEESVVDISSAGNSLLEPHGTGVSGENSNARPDLKVLVPSFVQSTIRGRTTVFGSGPGAMISDLRSAVAKCNSGQSVWRGDSRFDVGLVCDNRLE</sequence>
<dbReference type="SFLD" id="SFLDG01168">
    <property type="entry name" value="Ferric_reductase_subgroup_(FRE"/>
    <property type="match status" value="1"/>
</dbReference>
<dbReference type="GO" id="GO:0000293">
    <property type="term" value="F:ferric-chelate reductase activity"/>
    <property type="evidence" value="ECO:0007669"/>
    <property type="project" value="UniProtKB-ARBA"/>
</dbReference>
<dbReference type="GO" id="GO:0006879">
    <property type="term" value="P:intracellular iron ion homeostasis"/>
    <property type="evidence" value="ECO:0007669"/>
    <property type="project" value="TreeGrafter"/>
</dbReference>
<dbReference type="EMBL" id="JAGPNK010000006">
    <property type="protein sequence ID" value="KAH7319622.1"/>
    <property type="molecule type" value="Genomic_DNA"/>
</dbReference>
<feature type="transmembrane region" description="Helical" evidence="9">
    <location>
        <begin position="136"/>
        <end position="159"/>
    </location>
</feature>
<evidence type="ECO:0000313" key="14">
    <source>
        <dbReference type="Proteomes" id="UP000813444"/>
    </source>
</evidence>
<feature type="transmembrane region" description="Helical" evidence="9">
    <location>
        <begin position="221"/>
        <end position="240"/>
    </location>
</feature>
<keyword evidence="5 9" id="KW-1133">Transmembrane helix</keyword>
<dbReference type="Pfam" id="PF08022">
    <property type="entry name" value="FAD_binding_8"/>
    <property type="match status" value="1"/>
</dbReference>
<keyword evidence="3 9" id="KW-0812">Transmembrane</keyword>
<keyword evidence="2" id="KW-0813">Transport</keyword>
<feature type="domain" description="Ferric oxidoreductase" evidence="10">
    <location>
        <begin position="184"/>
        <end position="306"/>
    </location>
</feature>
<dbReference type="InterPro" id="IPR013130">
    <property type="entry name" value="Fe3_Rdtase_TM_dom"/>
</dbReference>
<dbReference type="InterPro" id="IPR013121">
    <property type="entry name" value="Fe_red_NAD-bd_6"/>
</dbReference>
<dbReference type="PANTHER" id="PTHR32361">
    <property type="entry name" value="FERRIC/CUPRIC REDUCTASE TRANSMEMBRANE COMPONENT"/>
    <property type="match status" value="1"/>
</dbReference>
<protein>
    <submittedName>
        <fullName evidence="13">Ferric reductase like transmembrane component-domain-containing protein</fullName>
    </submittedName>
</protein>